<accession>A0A1Q9BV59</accession>
<dbReference type="Proteomes" id="UP000186817">
    <property type="component" value="Unassembled WGS sequence"/>
</dbReference>
<evidence type="ECO:0000313" key="3">
    <source>
        <dbReference type="Proteomes" id="UP000186817"/>
    </source>
</evidence>
<comment type="caution">
    <text evidence="2">The sequence shown here is derived from an EMBL/GenBank/DDBJ whole genome shotgun (WGS) entry which is preliminary data.</text>
</comment>
<keyword evidence="3" id="KW-1185">Reference proteome</keyword>
<feature type="coiled-coil region" evidence="1">
    <location>
        <begin position="36"/>
        <end position="70"/>
    </location>
</feature>
<keyword evidence="1" id="KW-0175">Coiled coil</keyword>
<sequence length="105" mass="11601">VTAVAMHRCLETGEGLGPEDPQIALKQRLLDLTKKNRRLQVSVDGQRVRLQQLEAEAKRPKEEAKKLAEEMVMQNAALLYGEGGNVEDLAVVVLFLARSCNSGCR</sequence>
<dbReference type="EMBL" id="LSRX01003660">
    <property type="protein sequence ID" value="OLP74480.1"/>
    <property type="molecule type" value="Genomic_DNA"/>
</dbReference>
<proteinExistence type="predicted"/>
<gene>
    <name evidence="2" type="ORF">AK812_SmicGene45961</name>
</gene>
<dbReference type="AlphaFoldDB" id="A0A1Q9BV59"/>
<evidence type="ECO:0000313" key="2">
    <source>
        <dbReference type="EMBL" id="OLP74480.1"/>
    </source>
</evidence>
<name>A0A1Q9BV59_SYMMI</name>
<reference evidence="2 3" key="1">
    <citation type="submission" date="2016-02" db="EMBL/GenBank/DDBJ databases">
        <title>Genome analysis of coral dinoflagellate symbionts highlights evolutionary adaptations to a symbiotic lifestyle.</title>
        <authorList>
            <person name="Aranda M."/>
            <person name="Li Y."/>
            <person name="Liew Y.J."/>
            <person name="Baumgarten S."/>
            <person name="Simakov O."/>
            <person name="Wilson M."/>
            <person name="Piel J."/>
            <person name="Ashoor H."/>
            <person name="Bougouffa S."/>
            <person name="Bajic V.B."/>
            <person name="Ryu T."/>
            <person name="Ravasi T."/>
            <person name="Bayer T."/>
            <person name="Micklem G."/>
            <person name="Kim H."/>
            <person name="Bhak J."/>
            <person name="Lajeunesse T.C."/>
            <person name="Voolstra C.R."/>
        </authorList>
    </citation>
    <scope>NUCLEOTIDE SEQUENCE [LARGE SCALE GENOMIC DNA]</scope>
    <source>
        <strain evidence="2 3">CCMP2467</strain>
    </source>
</reference>
<protein>
    <submittedName>
        <fullName evidence="2">Uncharacterized protein</fullName>
    </submittedName>
</protein>
<feature type="non-terminal residue" evidence="2">
    <location>
        <position position="1"/>
    </location>
</feature>
<dbReference type="OrthoDB" id="447106at2759"/>
<organism evidence="2 3">
    <name type="scientific">Symbiodinium microadriaticum</name>
    <name type="common">Dinoflagellate</name>
    <name type="synonym">Zooxanthella microadriatica</name>
    <dbReference type="NCBI Taxonomy" id="2951"/>
    <lineage>
        <taxon>Eukaryota</taxon>
        <taxon>Sar</taxon>
        <taxon>Alveolata</taxon>
        <taxon>Dinophyceae</taxon>
        <taxon>Suessiales</taxon>
        <taxon>Symbiodiniaceae</taxon>
        <taxon>Symbiodinium</taxon>
    </lineage>
</organism>
<evidence type="ECO:0000256" key="1">
    <source>
        <dbReference type="SAM" id="Coils"/>
    </source>
</evidence>